<accession>A0ABT0ZQN8</accession>
<evidence type="ECO:0000313" key="2">
    <source>
        <dbReference type="Proteomes" id="UP001523234"/>
    </source>
</evidence>
<organism evidence="1 2">
    <name type="scientific">Fructobacillus apis</name>
    <dbReference type="NCBI Taxonomy" id="2935017"/>
    <lineage>
        <taxon>Bacteria</taxon>
        <taxon>Bacillati</taxon>
        <taxon>Bacillota</taxon>
        <taxon>Bacilli</taxon>
        <taxon>Lactobacillales</taxon>
        <taxon>Lactobacillaceae</taxon>
        <taxon>Fructobacillus</taxon>
    </lineage>
</organism>
<protein>
    <submittedName>
        <fullName evidence="1">YbhB/YbcL family Raf kinase inhibitor-like protein</fullName>
    </submittedName>
</protein>
<dbReference type="InterPro" id="IPR008914">
    <property type="entry name" value="PEBP"/>
</dbReference>
<dbReference type="Gene3D" id="3.90.280.10">
    <property type="entry name" value="PEBP-like"/>
    <property type="match status" value="1"/>
</dbReference>
<sequence length="165" mass="18493">MAIKTVNGALPDKYGKHAPEEYKQEGKPVCSLPIDLSELPSGTKDVAITFIDYDAVPVCGFPFIHWTACNFGPVTEIPEDSSRTNKDIIQGKNSLASKFYPDFSEALTEHYSGPMPPDKDHQYTLTVYALDEKLDLKQGFYLNEMYKAMKDHIIDQTEIDILAKA</sequence>
<reference evidence="1 2" key="1">
    <citation type="submission" date="2022-06" db="EMBL/GenBank/DDBJ databases">
        <title>Fructobacillus taiwanensis sp. nov., isolated from the honeybee.</title>
        <authorList>
            <person name="Chen Y.-S."/>
            <person name="Wang L.-T."/>
            <person name="Lee Y.-S."/>
            <person name="Chang Y.-C."/>
            <person name="Wu H.-C."/>
            <person name="Liao C.-Y."/>
            <person name="Chen W.-H."/>
            <person name="Deng J.-N."/>
            <person name="Wang Y.-H."/>
        </authorList>
    </citation>
    <scope>NUCLEOTIDE SEQUENCE [LARGE SCALE GENOMIC DNA]</scope>
    <source>
        <strain evidence="1 2">W13</strain>
    </source>
</reference>
<dbReference type="NCBIfam" id="TIGR00481">
    <property type="entry name" value="YbhB/YbcL family Raf kinase inhibitor-like protein"/>
    <property type="match status" value="1"/>
</dbReference>
<dbReference type="EMBL" id="JAMWYK010000004">
    <property type="protein sequence ID" value="MCO0832292.1"/>
    <property type="molecule type" value="Genomic_DNA"/>
</dbReference>
<dbReference type="PANTHER" id="PTHR30289:SF1">
    <property type="entry name" value="PEBP (PHOSPHATIDYLETHANOLAMINE-BINDING PROTEIN) FAMILY PROTEIN"/>
    <property type="match status" value="1"/>
</dbReference>
<evidence type="ECO:0000313" key="1">
    <source>
        <dbReference type="EMBL" id="MCO0832292.1"/>
    </source>
</evidence>
<dbReference type="CDD" id="cd00865">
    <property type="entry name" value="PEBP_bact_arch"/>
    <property type="match status" value="1"/>
</dbReference>
<comment type="caution">
    <text evidence="1">The sequence shown here is derived from an EMBL/GenBank/DDBJ whole genome shotgun (WGS) entry which is preliminary data.</text>
</comment>
<dbReference type="InterPro" id="IPR036610">
    <property type="entry name" value="PEBP-like_sf"/>
</dbReference>
<keyword evidence="2" id="KW-1185">Reference proteome</keyword>
<dbReference type="Pfam" id="PF01161">
    <property type="entry name" value="PBP"/>
    <property type="match status" value="1"/>
</dbReference>
<dbReference type="Proteomes" id="UP001523234">
    <property type="component" value="Unassembled WGS sequence"/>
</dbReference>
<dbReference type="GO" id="GO:0004860">
    <property type="term" value="F:protein kinase inhibitor activity"/>
    <property type="evidence" value="ECO:0007669"/>
    <property type="project" value="UniProtKB-KW"/>
</dbReference>
<dbReference type="SUPFAM" id="SSF49777">
    <property type="entry name" value="PEBP-like"/>
    <property type="match status" value="1"/>
</dbReference>
<dbReference type="RefSeq" id="WP_252443316.1">
    <property type="nucleotide sequence ID" value="NZ_JAMWYK010000004.1"/>
</dbReference>
<proteinExistence type="predicted"/>
<dbReference type="PANTHER" id="PTHR30289">
    <property type="entry name" value="UNCHARACTERIZED PROTEIN YBCL-RELATED"/>
    <property type="match status" value="1"/>
</dbReference>
<dbReference type="InterPro" id="IPR005247">
    <property type="entry name" value="YbhB_YbcL/LppC-like"/>
</dbReference>
<name>A0ABT0ZQN8_9LACO</name>
<keyword evidence="1" id="KW-0649">Protein kinase inhibitor</keyword>
<gene>
    <name evidence="1" type="ORF">NFX39_04205</name>
</gene>